<reference evidence="1 2" key="2">
    <citation type="submission" date="2010-03" db="EMBL/GenBank/DDBJ databases">
        <authorList>
            <person name="Pajon A."/>
        </authorList>
    </citation>
    <scope>NUCLEOTIDE SEQUENCE [LARGE SCALE GENOMIC DNA]</scope>
    <source>
        <strain evidence="2">7-10-1-b</strain>
    </source>
</reference>
<name>D6E6W0_9ACTN</name>
<dbReference type="Proteomes" id="UP000008805">
    <property type="component" value="Chromosome"/>
</dbReference>
<gene>
    <name evidence="1" type="ORF">GPA_04630</name>
</gene>
<dbReference type="HOGENOM" id="CLU_3418947_0_0_11"/>
<dbReference type="EMBL" id="FP929047">
    <property type="protein sequence ID" value="CBL03457.1"/>
    <property type="molecule type" value="Genomic_DNA"/>
</dbReference>
<keyword evidence="2" id="KW-1185">Reference proteome</keyword>
<reference evidence="1 2" key="1">
    <citation type="submission" date="2010-03" db="EMBL/GenBank/DDBJ databases">
        <title>The genome sequence of Gordonibacter pamelaeae 7-10-1-bT.</title>
        <authorList>
            <consortium name="metaHIT consortium -- http://www.metahit.eu/"/>
            <person name="Pajon A."/>
            <person name="Turner K."/>
            <person name="Parkhill J."/>
            <person name="Timmis K."/>
            <person name="Oxley A."/>
            <person name="Wurdemann D."/>
        </authorList>
    </citation>
    <scope>NUCLEOTIDE SEQUENCE [LARGE SCALE GENOMIC DNA]</scope>
    <source>
        <strain evidence="2">7-10-1-b</strain>
    </source>
</reference>
<evidence type="ECO:0000313" key="1">
    <source>
        <dbReference type="EMBL" id="CBL03457.1"/>
    </source>
</evidence>
<evidence type="ECO:0000313" key="2">
    <source>
        <dbReference type="Proteomes" id="UP000008805"/>
    </source>
</evidence>
<proteinExistence type="predicted"/>
<organism evidence="1 2">
    <name type="scientific">Gordonibacter pamelaeae 7-10-1-b</name>
    <dbReference type="NCBI Taxonomy" id="657308"/>
    <lineage>
        <taxon>Bacteria</taxon>
        <taxon>Bacillati</taxon>
        <taxon>Actinomycetota</taxon>
        <taxon>Coriobacteriia</taxon>
        <taxon>Eggerthellales</taxon>
        <taxon>Eggerthellaceae</taxon>
        <taxon>Gordonibacter</taxon>
    </lineage>
</organism>
<accession>D6E6W0</accession>
<dbReference type="AlphaFoldDB" id="D6E6W0"/>
<sequence length="25" mass="2854">MQKAVHLGIPLTWNLSRKSSSHSFE</sequence>
<dbReference type="KEGG" id="gpa:GPA_04630"/>
<protein>
    <submittedName>
        <fullName evidence="1">Uncharacterized protein</fullName>
    </submittedName>
</protein>